<evidence type="ECO:0000313" key="2">
    <source>
        <dbReference type="Proteomes" id="UP001604336"/>
    </source>
</evidence>
<reference evidence="2" key="1">
    <citation type="submission" date="2024-07" db="EMBL/GenBank/DDBJ databases">
        <title>Two chromosome-level genome assemblies of Korean endemic species Abeliophyllum distichum and Forsythia ovata (Oleaceae).</title>
        <authorList>
            <person name="Jang H."/>
        </authorList>
    </citation>
    <scope>NUCLEOTIDE SEQUENCE [LARGE SCALE GENOMIC DNA]</scope>
</reference>
<comment type="caution">
    <text evidence="1">The sequence shown here is derived from an EMBL/GenBank/DDBJ whole genome shotgun (WGS) entry which is preliminary data.</text>
</comment>
<evidence type="ECO:0000313" key="1">
    <source>
        <dbReference type="EMBL" id="KAL2457319.1"/>
    </source>
</evidence>
<proteinExistence type="predicted"/>
<dbReference type="AlphaFoldDB" id="A0ABD1P109"/>
<sequence length="110" mass="12886">MEKPCFNCKERISEASSIDMCVQGMHWRILYNLQANMPHSFKELVTRAHDLEIQITRYESYLPCDLREKKDLKKEIKRDGKSGLTLEAWSTKVQSIDEVSSEEIRRHGLS</sequence>
<dbReference type="Proteomes" id="UP001604336">
    <property type="component" value="Unassembled WGS sequence"/>
</dbReference>
<dbReference type="EMBL" id="JBFOLK010000064">
    <property type="protein sequence ID" value="KAL2457319.1"/>
    <property type="molecule type" value="Genomic_DNA"/>
</dbReference>
<gene>
    <name evidence="1" type="ORF">Adt_46411</name>
</gene>
<name>A0ABD1P109_9LAMI</name>
<protein>
    <submittedName>
        <fullName evidence="1">Uncharacterized protein</fullName>
    </submittedName>
</protein>
<accession>A0ABD1P109</accession>
<organism evidence="1 2">
    <name type="scientific">Abeliophyllum distichum</name>
    <dbReference type="NCBI Taxonomy" id="126358"/>
    <lineage>
        <taxon>Eukaryota</taxon>
        <taxon>Viridiplantae</taxon>
        <taxon>Streptophyta</taxon>
        <taxon>Embryophyta</taxon>
        <taxon>Tracheophyta</taxon>
        <taxon>Spermatophyta</taxon>
        <taxon>Magnoliopsida</taxon>
        <taxon>eudicotyledons</taxon>
        <taxon>Gunneridae</taxon>
        <taxon>Pentapetalae</taxon>
        <taxon>asterids</taxon>
        <taxon>lamiids</taxon>
        <taxon>Lamiales</taxon>
        <taxon>Oleaceae</taxon>
        <taxon>Forsythieae</taxon>
        <taxon>Abeliophyllum</taxon>
    </lineage>
</organism>
<keyword evidence="2" id="KW-1185">Reference proteome</keyword>